<protein>
    <submittedName>
        <fullName evidence="1">Class I SAM-dependent methyltransferase</fullName>
    </submittedName>
</protein>
<dbReference type="GO" id="GO:0008168">
    <property type="term" value="F:methyltransferase activity"/>
    <property type="evidence" value="ECO:0007669"/>
    <property type="project" value="UniProtKB-KW"/>
</dbReference>
<keyword evidence="2" id="KW-1185">Reference proteome</keyword>
<keyword evidence="1" id="KW-0489">Methyltransferase</keyword>
<keyword evidence="1" id="KW-0808">Transferase</keyword>
<sequence length="252" mass="28088">MTTKETTGPFALSSPAPAGQSALWRRRLVVAGFGLIQWPWLLRSLRGGSKADKRRLLERLDLPDDALPNLGSWKADTVLLHHIVDTIELLRPKVVVELGAGATSLIAARALERNGGGHLVSFDQHEVFLEAMREWLAEYGLNVDFRHAPLEAGWVDWSPIWYALSGVPDEIDLLIIDGPPWATHPLVRGGAELLFPRIREGGTVLLDDANRPGERIVARRWRKNWPEFDFRLDPRGAKGTLIGQKRMAPTAP</sequence>
<dbReference type="OrthoDB" id="823440at2"/>
<dbReference type="Gene3D" id="3.40.50.150">
    <property type="entry name" value="Vaccinia Virus protein VP39"/>
    <property type="match status" value="1"/>
</dbReference>
<dbReference type="Pfam" id="PF13578">
    <property type="entry name" value="Methyltransf_24"/>
    <property type="match status" value="1"/>
</dbReference>
<organism evidence="1 2">
    <name type="scientific">Croceicoccus ponticola</name>
    <dbReference type="NCBI Taxonomy" id="2217664"/>
    <lineage>
        <taxon>Bacteria</taxon>
        <taxon>Pseudomonadati</taxon>
        <taxon>Pseudomonadota</taxon>
        <taxon>Alphaproteobacteria</taxon>
        <taxon>Sphingomonadales</taxon>
        <taxon>Erythrobacteraceae</taxon>
        <taxon>Croceicoccus</taxon>
    </lineage>
</organism>
<accession>A0A437GZ87</accession>
<evidence type="ECO:0000313" key="1">
    <source>
        <dbReference type="EMBL" id="RVQ68665.1"/>
    </source>
</evidence>
<dbReference type="InterPro" id="IPR029063">
    <property type="entry name" value="SAM-dependent_MTases_sf"/>
</dbReference>
<dbReference type="EMBL" id="RXOL01000001">
    <property type="protein sequence ID" value="RVQ68665.1"/>
    <property type="molecule type" value="Genomic_DNA"/>
</dbReference>
<dbReference type="Proteomes" id="UP000283003">
    <property type="component" value="Unassembled WGS sequence"/>
</dbReference>
<dbReference type="SUPFAM" id="SSF53335">
    <property type="entry name" value="S-adenosyl-L-methionine-dependent methyltransferases"/>
    <property type="match status" value="1"/>
</dbReference>
<proteinExistence type="predicted"/>
<name>A0A437GZ87_9SPHN</name>
<dbReference type="GO" id="GO:0032259">
    <property type="term" value="P:methylation"/>
    <property type="evidence" value="ECO:0007669"/>
    <property type="project" value="UniProtKB-KW"/>
</dbReference>
<dbReference type="CDD" id="cd02440">
    <property type="entry name" value="AdoMet_MTases"/>
    <property type="match status" value="1"/>
</dbReference>
<comment type="caution">
    <text evidence="1">The sequence shown here is derived from an EMBL/GenBank/DDBJ whole genome shotgun (WGS) entry which is preliminary data.</text>
</comment>
<gene>
    <name evidence="1" type="ORF">EKN06_00020</name>
</gene>
<dbReference type="AlphaFoldDB" id="A0A437GZ87"/>
<evidence type="ECO:0000313" key="2">
    <source>
        <dbReference type="Proteomes" id="UP000283003"/>
    </source>
</evidence>
<reference evidence="1 2" key="1">
    <citation type="submission" date="2018-12" db="EMBL/GenBank/DDBJ databases">
        <title>Croceicoccus ponticola sp. nov., a lipolytic bacterium isolated from seawater.</title>
        <authorList>
            <person name="Yoon J.-H."/>
        </authorList>
    </citation>
    <scope>NUCLEOTIDE SEQUENCE [LARGE SCALE GENOMIC DNA]</scope>
    <source>
        <strain evidence="1 2">GM-16</strain>
    </source>
</reference>